<evidence type="ECO:0000256" key="2">
    <source>
        <dbReference type="ARBA" id="ARBA00022771"/>
    </source>
</evidence>
<protein>
    <recommendedName>
        <fullName evidence="6">C2HC/C3H-type domain-containing protein</fullName>
    </recommendedName>
</protein>
<proteinExistence type="predicted"/>
<keyword evidence="2 4" id="KW-0863">Zinc-finger</keyword>
<dbReference type="EMBL" id="JAPFFF010000003">
    <property type="protein sequence ID" value="KAK8895437.1"/>
    <property type="molecule type" value="Genomic_DNA"/>
</dbReference>
<comment type="caution">
    <text evidence="7">The sequence shown here is derived from an EMBL/GenBank/DDBJ whole genome shotgun (WGS) entry which is preliminary data.</text>
</comment>
<evidence type="ECO:0000256" key="1">
    <source>
        <dbReference type="ARBA" id="ARBA00022723"/>
    </source>
</evidence>
<keyword evidence="8" id="KW-1185">Reference proteome</keyword>
<dbReference type="Proteomes" id="UP001470230">
    <property type="component" value="Unassembled WGS sequence"/>
</dbReference>
<evidence type="ECO:0000259" key="6">
    <source>
        <dbReference type="PROSITE" id="PS52027"/>
    </source>
</evidence>
<dbReference type="PROSITE" id="PS52027">
    <property type="entry name" value="ZF_C2HC_C3H"/>
    <property type="match status" value="1"/>
</dbReference>
<feature type="domain" description="C2HC/C3H-type" evidence="6">
    <location>
        <begin position="31"/>
        <end position="60"/>
    </location>
</feature>
<dbReference type="InterPro" id="IPR049899">
    <property type="entry name" value="Znf_C2HC_C3H"/>
</dbReference>
<evidence type="ECO:0000256" key="3">
    <source>
        <dbReference type="ARBA" id="ARBA00022833"/>
    </source>
</evidence>
<evidence type="ECO:0000256" key="4">
    <source>
        <dbReference type="PROSITE-ProRule" id="PRU01371"/>
    </source>
</evidence>
<accession>A0ABR2KWZ1</accession>
<keyword evidence="1" id="KW-0479">Metal-binding</keyword>
<sequence length="161" mass="18953">MADDEMDLRFQTDDYMFESERDGAQKTAKEGLKECPVCHRFFDPKKIEHHQNICQDIFNKCKEEFNRREVQMTDEDIIDLLVGKVPANAIKVERCEFCGKKISPKLIGKHQEQCKLKKQDSQTNELQKRQENLQKKDYKGAHDQLIEQIKQDRKVAKKGPK</sequence>
<evidence type="ECO:0000313" key="8">
    <source>
        <dbReference type="Proteomes" id="UP001470230"/>
    </source>
</evidence>
<keyword evidence="3" id="KW-0862">Zinc</keyword>
<evidence type="ECO:0000256" key="5">
    <source>
        <dbReference type="SAM" id="MobiDB-lite"/>
    </source>
</evidence>
<reference evidence="7 8" key="1">
    <citation type="submission" date="2024-04" db="EMBL/GenBank/DDBJ databases">
        <title>Tritrichomonas musculus Genome.</title>
        <authorList>
            <person name="Alves-Ferreira E."/>
            <person name="Grigg M."/>
            <person name="Lorenzi H."/>
            <person name="Galac M."/>
        </authorList>
    </citation>
    <scope>NUCLEOTIDE SEQUENCE [LARGE SCALE GENOMIC DNA]</scope>
    <source>
        <strain evidence="7 8">EAF2021</strain>
    </source>
</reference>
<name>A0ABR2KWZ1_9EUKA</name>
<organism evidence="7 8">
    <name type="scientific">Tritrichomonas musculus</name>
    <dbReference type="NCBI Taxonomy" id="1915356"/>
    <lineage>
        <taxon>Eukaryota</taxon>
        <taxon>Metamonada</taxon>
        <taxon>Parabasalia</taxon>
        <taxon>Tritrichomonadida</taxon>
        <taxon>Tritrichomonadidae</taxon>
        <taxon>Tritrichomonas</taxon>
    </lineage>
</organism>
<gene>
    <name evidence="7" type="ORF">M9Y10_023901</name>
</gene>
<feature type="region of interest" description="Disordered" evidence="5">
    <location>
        <begin position="117"/>
        <end position="142"/>
    </location>
</feature>
<evidence type="ECO:0000313" key="7">
    <source>
        <dbReference type="EMBL" id="KAK8895437.1"/>
    </source>
</evidence>